<dbReference type="RefSeq" id="WP_270172081.1">
    <property type="nucleotide sequence ID" value="NZ_CP089391.1"/>
</dbReference>
<evidence type="ECO:0000256" key="1">
    <source>
        <dbReference type="SAM" id="MobiDB-lite"/>
    </source>
</evidence>
<gene>
    <name evidence="2" type="ORF">I3J27_18365</name>
</gene>
<dbReference type="EMBL" id="CP089391">
    <property type="protein sequence ID" value="WBL82297.1"/>
    <property type="molecule type" value="Genomic_DNA"/>
</dbReference>
<dbReference type="Proteomes" id="UP001179614">
    <property type="component" value="Chromosome"/>
</dbReference>
<accession>A0ABY7MV50</accession>
<evidence type="ECO:0000313" key="2">
    <source>
        <dbReference type="EMBL" id="WBL82297.1"/>
    </source>
</evidence>
<reference evidence="2" key="1">
    <citation type="submission" date="2021-12" db="EMBL/GenBank/DDBJ databases">
        <title>Bradyrhizobium xenonodulans sp. nov.</title>
        <authorList>
            <person name="Claassens R."/>
            <person name="Venter S.N."/>
            <person name="Beukes C.W."/>
            <person name="Stepkowski T."/>
            <person name="Steenkamp E.T."/>
        </authorList>
    </citation>
    <scope>NUCLEOTIDE SEQUENCE</scope>
    <source>
        <strain evidence="2">14AB</strain>
    </source>
</reference>
<proteinExistence type="predicted"/>
<name>A0ABY7MV50_9BRAD</name>
<sequence>MTRNIPVPTASTEKPERPKPISKKVRTGIDLMVSGDAKDITAAAKRVGLSREHLSRELRKPHIAQVMRDKTLANLSINAMKAGATKVRLLDSENGMVADRASTFVLGVAGIAPTPQPSVSVNVNIRAGYVIDLTEPNDGEPMKIISP</sequence>
<keyword evidence="3" id="KW-1185">Reference proteome</keyword>
<protein>
    <submittedName>
        <fullName evidence="2">Uncharacterized protein</fullName>
    </submittedName>
</protein>
<evidence type="ECO:0000313" key="3">
    <source>
        <dbReference type="Proteomes" id="UP001179614"/>
    </source>
</evidence>
<feature type="region of interest" description="Disordered" evidence="1">
    <location>
        <begin position="1"/>
        <end position="23"/>
    </location>
</feature>
<organism evidence="2 3">
    <name type="scientific">Bradyrhizobium xenonodulans</name>
    <dbReference type="NCBI Taxonomy" id="2736875"/>
    <lineage>
        <taxon>Bacteria</taxon>
        <taxon>Pseudomonadati</taxon>
        <taxon>Pseudomonadota</taxon>
        <taxon>Alphaproteobacteria</taxon>
        <taxon>Hyphomicrobiales</taxon>
        <taxon>Nitrobacteraceae</taxon>
        <taxon>Bradyrhizobium</taxon>
    </lineage>
</organism>